<dbReference type="AlphaFoldDB" id="K6YMF4"/>
<keyword evidence="3" id="KW-1185">Reference proteome</keyword>
<protein>
    <recommendedName>
        <fullName evidence="1">DUF306 domain-containing protein</fullName>
    </recommendedName>
</protein>
<organism evidence="2 3">
    <name type="scientific">Paraglaciecola arctica BSs20135</name>
    <dbReference type="NCBI Taxonomy" id="493475"/>
    <lineage>
        <taxon>Bacteria</taxon>
        <taxon>Pseudomonadati</taxon>
        <taxon>Pseudomonadota</taxon>
        <taxon>Gammaproteobacteria</taxon>
        <taxon>Alteromonadales</taxon>
        <taxon>Alteromonadaceae</taxon>
        <taxon>Paraglaciecola</taxon>
    </lineage>
</organism>
<dbReference type="InterPro" id="IPR038670">
    <property type="entry name" value="HslJ-like_sf"/>
</dbReference>
<reference evidence="2 3" key="1">
    <citation type="journal article" date="2017" name="Antonie Van Leeuwenhoek">
        <title>Rhizobium rhizosphaerae sp. nov., a novel species isolated from rice rhizosphere.</title>
        <authorList>
            <person name="Zhao J.J."/>
            <person name="Zhang J."/>
            <person name="Zhang R.J."/>
            <person name="Zhang C.W."/>
            <person name="Yin H.Q."/>
            <person name="Zhang X.X."/>
        </authorList>
    </citation>
    <scope>NUCLEOTIDE SEQUENCE [LARGE SCALE GENOMIC DNA]</scope>
    <source>
        <strain evidence="2 3">BSs20135</strain>
    </source>
</reference>
<proteinExistence type="predicted"/>
<dbReference type="PANTHER" id="PTHR35535">
    <property type="entry name" value="HEAT SHOCK PROTEIN HSLJ"/>
    <property type="match status" value="1"/>
</dbReference>
<accession>K6YMF4</accession>
<dbReference type="PANTHER" id="PTHR35535:SF2">
    <property type="entry name" value="DUF306 DOMAIN-CONTAINING PROTEIN"/>
    <property type="match status" value="1"/>
</dbReference>
<dbReference type="EMBL" id="BAEO01000029">
    <property type="protein sequence ID" value="GAC19342.1"/>
    <property type="molecule type" value="Genomic_DNA"/>
</dbReference>
<dbReference type="eggNOG" id="COG3187">
    <property type="taxonomic scope" value="Bacteria"/>
</dbReference>
<dbReference type="Pfam" id="PF03724">
    <property type="entry name" value="META"/>
    <property type="match status" value="1"/>
</dbReference>
<evidence type="ECO:0000313" key="3">
    <source>
        <dbReference type="Proteomes" id="UP000006327"/>
    </source>
</evidence>
<dbReference type="RefSeq" id="WP_007620068.1">
    <property type="nucleotide sequence ID" value="NZ_BAEO01000029.1"/>
</dbReference>
<name>K6YMF4_9ALTE</name>
<evidence type="ECO:0000313" key="2">
    <source>
        <dbReference type="EMBL" id="GAC19342.1"/>
    </source>
</evidence>
<dbReference type="InterPro" id="IPR005184">
    <property type="entry name" value="DUF306_Meta_HslJ"/>
</dbReference>
<feature type="domain" description="DUF306" evidence="1">
    <location>
        <begin position="209"/>
        <end position="305"/>
    </location>
</feature>
<gene>
    <name evidence="2" type="ORF">GARC_2376</name>
</gene>
<sequence>MSISVFIGMISSCLRFKFLGLLFILVFAQACQYDGNQRVKIAEAAPSPINTRFNINHSDIQLVNGYAEQSAAPNSSSKVITQVWGAPKLADLNADGQQDAVLILSQNAGGSGTFYYLVVAIREANHYKGSKGLLLGDRIKPQEIQVVANRVSVAFLDRLQSEPYSTSPSIPKKQAAIYDADTMQLIQVEQNFEGEANPAVMTLGMKTWYWEKTQYNNDTVHKPESPKVFSLRFEENGKLLINTDCNTMQSQYSVANNQIELTQMLSTRMFCKDSQEQVFAKMLASVSSYFFTSKGRLILELKYDSGSMVFW</sequence>
<dbReference type="InterPro" id="IPR053147">
    <property type="entry name" value="Hsp_HslJ-like"/>
</dbReference>
<dbReference type="OrthoDB" id="5348860at2"/>
<dbReference type="Proteomes" id="UP000006327">
    <property type="component" value="Unassembled WGS sequence"/>
</dbReference>
<dbReference type="STRING" id="493475.GARC_2376"/>
<comment type="caution">
    <text evidence="2">The sequence shown here is derived from an EMBL/GenBank/DDBJ whole genome shotgun (WGS) entry which is preliminary data.</text>
</comment>
<dbReference type="Gene3D" id="2.40.128.270">
    <property type="match status" value="1"/>
</dbReference>
<evidence type="ECO:0000259" key="1">
    <source>
        <dbReference type="Pfam" id="PF03724"/>
    </source>
</evidence>